<protein>
    <submittedName>
        <fullName evidence="1">Uncharacterized protein</fullName>
    </submittedName>
</protein>
<dbReference type="KEGG" id="mgot:MgSA37_03488"/>
<dbReference type="Proteomes" id="UP000218263">
    <property type="component" value="Chromosome"/>
</dbReference>
<organism evidence="1 2">
    <name type="scientific">Mucilaginibacter gotjawali</name>
    <dbReference type="NCBI Taxonomy" id="1550579"/>
    <lineage>
        <taxon>Bacteria</taxon>
        <taxon>Pseudomonadati</taxon>
        <taxon>Bacteroidota</taxon>
        <taxon>Sphingobacteriia</taxon>
        <taxon>Sphingobacteriales</taxon>
        <taxon>Sphingobacteriaceae</taxon>
        <taxon>Mucilaginibacter</taxon>
    </lineage>
</organism>
<evidence type="ECO:0000313" key="1">
    <source>
        <dbReference type="EMBL" id="BAU55307.1"/>
    </source>
</evidence>
<dbReference type="AlphaFoldDB" id="A0A0X8X563"/>
<sequence length="73" mass="8222">MVLNVDLNVYASGHICSKKKPPGNRFRNRALKNFVACFALVKDLAAASILIGFIIIVKITLIVYKKQVMRKIF</sequence>
<reference evidence="1 2" key="1">
    <citation type="submission" date="2015-12" db="EMBL/GenBank/DDBJ databases">
        <title>Genome sequence of Mucilaginibacter gotjawali.</title>
        <authorList>
            <person name="Lee J.S."/>
            <person name="Lee K.C."/>
            <person name="Kim K.K."/>
            <person name="Lee B.W."/>
        </authorList>
    </citation>
    <scope>NUCLEOTIDE SEQUENCE [LARGE SCALE GENOMIC DNA]</scope>
    <source>
        <strain evidence="1 2">SA3-7</strain>
    </source>
</reference>
<dbReference type="EMBL" id="AP017313">
    <property type="protein sequence ID" value="BAU55307.1"/>
    <property type="molecule type" value="Genomic_DNA"/>
</dbReference>
<accession>A0A0X8X563</accession>
<keyword evidence="2" id="KW-1185">Reference proteome</keyword>
<gene>
    <name evidence="1" type="ORF">MgSA37_03488</name>
</gene>
<proteinExistence type="predicted"/>
<evidence type="ECO:0000313" key="2">
    <source>
        <dbReference type="Proteomes" id="UP000218263"/>
    </source>
</evidence>
<name>A0A0X8X563_9SPHI</name>